<protein>
    <submittedName>
        <fullName evidence="5">L-amino acid N-acyltransferase YncA</fullName>
    </submittedName>
</protein>
<dbReference type="Gene3D" id="3.40.630.30">
    <property type="match status" value="1"/>
</dbReference>
<evidence type="ECO:0000256" key="3">
    <source>
        <dbReference type="ARBA" id="ARBA00023315"/>
    </source>
</evidence>
<feature type="domain" description="N-acetyltransferase" evidence="4">
    <location>
        <begin position="12"/>
        <end position="169"/>
    </location>
</feature>
<dbReference type="STRING" id="926561.GCA_000379025_01255"/>
<evidence type="ECO:0000256" key="2">
    <source>
        <dbReference type="ARBA" id="ARBA00022679"/>
    </source>
</evidence>
<reference evidence="5 6" key="1">
    <citation type="submission" date="2019-03" db="EMBL/GenBank/DDBJ databases">
        <title>Subsurface microbial communities from deep shales in Ohio and West Virginia, USA.</title>
        <authorList>
            <person name="Wrighton K."/>
        </authorList>
    </citation>
    <scope>NUCLEOTIDE SEQUENCE [LARGE SCALE GENOMIC DNA]</scope>
    <source>
        <strain evidence="5 6">MSL 6dP</strain>
    </source>
</reference>
<sequence length="170" mass="19616">MNKLIDTKLENLKLRFAKEEDTSTILNFIKDLAEYEKLSDQVVATEDILKESLFDREVAEVIIAEYEDEAVAFALFFHNFSTFLGKAGIYLEDLYVKPKFRGKGIGTIMLSYLANLAQERNCGRFEWSCLDWNEASINFYKEMGAVAMEDWTVYRVSGSALDELAQKYDR</sequence>
<dbReference type="InterPro" id="IPR000182">
    <property type="entry name" value="GNAT_dom"/>
</dbReference>
<dbReference type="InterPro" id="IPR051016">
    <property type="entry name" value="Diverse_Substrate_AcTransf"/>
</dbReference>
<dbReference type="RefSeq" id="WP_134116447.1">
    <property type="nucleotide sequence ID" value="NZ_SOEG01000011.1"/>
</dbReference>
<dbReference type="InterPro" id="IPR016181">
    <property type="entry name" value="Acyl_CoA_acyltransferase"/>
</dbReference>
<dbReference type="GO" id="GO:0008080">
    <property type="term" value="F:N-acetyltransferase activity"/>
    <property type="evidence" value="ECO:0007669"/>
    <property type="project" value="TreeGrafter"/>
</dbReference>
<dbReference type="AlphaFoldDB" id="A0A4R8GYX9"/>
<dbReference type="EMBL" id="SOEG01000011">
    <property type="protein sequence ID" value="TDX51629.1"/>
    <property type="molecule type" value="Genomic_DNA"/>
</dbReference>
<dbReference type="FunFam" id="3.40.630.30:FF:000064">
    <property type="entry name" value="GNAT family acetyltransferase"/>
    <property type="match status" value="1"/>
</dbReference>
<evidence type="ECO:0000259" key="4">
    <source>
        <dbReference type="PROSITE" id="PS51186"/>
    </source>
</evidence>
<keyword evidence="6" id="KW-1185">Reference proteome</keyword>
<dbReference type="SUPFAM" id="SSF55729">
    <property type="entry name" value="Acyl-CoA N-acyltransferases (Nat)"/>
    <property type="match status" value="1"/>
</dbReference>
<comment type="caution">
    <text evidence="5">The sequence shown here is derived from an EMBL/GenBank/DDBJ whole genome shotgun (WGS) entry which is preliminary data.</text>
</comment>
<dbReference type="PANTHER" id="PTHR10545:SF29">
    <property type="entry name" value="GH14572P-RELATED"/>
    <property type="match status" value="1"/>
</dbReference>
<proteinExistence type="inferred from homology"/>
<keyword evidence="3 5" id="KW-0012">Acyltransferase</keyword>
<dbReference type="Proteomes" id="UP000295832">
    <property type="component" value="Unassembled WGS sequence"/>
</dbReference>
<comment type="similarity">
    <text evidence="1">Belongs to the acetyltransferase family.</text>
</comment>
<gene>
    <name evidence="5" type="ORF">C7959_11125</name>
</gene>
<accession>A0A4R8GYX9</accession>
<evidence type="ECO:0000313" key="6">
    <source>
        <dbReference type="Proteomes" id="UP000295832"/>
    </source>
</evidence>
<evidence type="ECO:0000256" key="1">
    <source>
        <dbReference type="ARBA" id="ARBA00008694"/>
    </source>
</evidence>
<evidence type="ECO:0000313" key="5">
    <source>
        <dbReference type="EMBL" id="TDX51629.1"/>
    </source>
</evidence>
<dbReference type="PROSITE" id="PS51186">
    <property type="entry name" value="GNAT"/>
    <property type="match status" value="1"/>
</dbReference>
<name>A0A4R8GYX9_9FIRM</name>
<dbReference type="PIRSF" id="PIRSF037663">
    <property type="entry name" value="Acetyltransf_GNAT_prd"/>
    <property type="match status" value="1"/>
</dbReference>
<dbReference type="Pfam" id="PF00583">
    <property type="entry name" value="Acetyltransf_1"/>
    <property type="match status" value="1"/>
</dbReference>
<dbReference type="CDD" id="cd04301">
    <property type="entry name" value="NAT_SF"/>
    <property type="match status" value="1"/>
</dbReference>
<dbReference type="PANTHER" id="PTHR10545">
    <property type="entry name" value="DIAMINE N-ACETYLTRANSFERASE"/>
    <property type="match status" value="1"/>
</dbReference>
<keyword evidence="2 5" id="KW-0808">Transferase</keyword>
<dbReference type="InterPro" id="IPR017255">
    <property type="entry name" value="AcTrfase_GNAT_prd"/>
</dbReference>
<organism evidence="5 6">
    <name type="scientific">Orenia marismortui</name>
    <dbReference type="NCBI Taxonomy" id="46469"/>
    <lineage>
        <taxon>Bacteria</taxon>
        <taxon>Bacillati</taxon>
        <taxon>Bacillota</taxon>
        <taxon>Clostridia</taxon>
        <taxon>Halanaerobiales</taxon>
        <taxon>Halobacteroidaceae</taxon>
        <taxon>Orenia</taxon>
    </lineage>
</organism>